<dbReference type="GO" id="GO:0032266">
    <property type="term" value="F:phosphatidylinositol-3-phosphate binding"/>
    <property type="evidence" value="ECO:0007669"/>
    <property type="project" value="InterPro"/>
</dbReference>
<name>E1ZL28_CHLVA</name>
<feature type="region of interest" description="Disordered" evidence="1">
    <location>
        <begin position="17"/>
        <end position="52"/>
    </location>
</feature>
<feature type="region of interest" description="Disordered" evidence="1">
    <location>
        <begin position="494"/>
        <end position="534"/>
    </location>
</feature>
<dbReference type="InterPro" id="IPR036893">
    <property type="entry name" value="SBP_sf"/>
</dbReference>
<dbReference type="GO" id="GO:0000281">
    <property type="term" value="P:mitotic cytokinesis"/>
    <property type="evidence" value="ECO:0007669"/>
    <property type="project" value="InterPro"/>
</dbReference>
<dbReference type="AlphaFoldDB" id="E1ZL28"/>
<feature type="domain" description="SBP-type" evidence="2">
    <location>
        <begin position="52"/>
        <end position="127"/>
    </location>
</feature>
<dbReference type="PANTHER" id="PTHR46591">
    <property type="entry name" value="ZINC FINGER FYVE DOMAIN-CONTAINING PROTEIN 26"/>
    <property type="match status" value="1"/>
</dbReference>
<evidence type="ECO:0000313" key="4">
    <source>
        <dbReference type="Proteomes" id="UP000008141"/>
    </source>
</evidence>
<feature type="region of interest" description="Disordered" evidence="1">
    <location>
        <begin position="254"/>
        <end position="329"/>
    </location>
</feature>
<dbReference type="GO" id="GO:0032465">
    <property type="term" value="P:regulation of cytokinesis"/>
    <property type="evidence" value="ECO:0007669"/>
    <property type="project" value="TreeGrafter"/>
</dbReference>
<proteinExistence type="predicted"/>
<dbReference type="Proteomes" id="UP000008141">
    <property type="component" value="Unassembled WGS sequence"/>
</dbReference>
<dbReference type="InParanoid" id="E1ZL28"/>
<dbReference type="GO" id="GO:0003677">
    <property type="term" value="F:DNA binding"/>
    <property type="evidence" value="ECO:0007669"/>
    <property type="project" value="InterPro"/>
</dbReference>
<feature type="region of interest" description="Disordered" evidence="1">
    <location>
        <begin position="882"/>
        <end position="913"/>
    </location>
</feature>
<dbReference type="RefSeq" id="XP_005845592.1">
    <property type="nucleotide sequence ID" value="XM_005845530.1"/>
</dbReference>
<protein>
    <recommendedName>
        <fullName evidence="2">SBP-type domain-containing protein</fullName>
    </recommendedName>
</protein>
<reference evidence="3 4" key="1">
    <citation type="journal article" date="2010" name="Plant Cell">
        <title>The Chlorella variabilis NC64A genome reveals adaptation to photosymbiosis, coevolution with viruses, and cryptic sex.</title>
        <authorList>
            <person name="Blanc G."/>
            <person name="Duncan G."/>
            <person name="Agarkova I."/>
            <person name="Borodovsky M."/>
            <person name="Gurnon J."/>
            <person name="Kuo A."/>
            <person name="Lindquist E."/>
            <person name="Lucas S."/>
            <person name="Pangilinan J."/>
            <person name="Polle J."/>
            <person name="Salamov A."/>
            <person name="Terry A."/>
            <person name="Yamada T."/>
            <person name="Dunigan D.D."/>
            <person name="Grigoriev I.V."/>
            <person name="Claverie J.M."/>
            <person name="Van Etten J.L."/>
        </authorList>
    </citation>
    <scope>NUCLEOTIDE SEQUENCE [LARGE SCALE GENOMIC DNA]</scope>
    <source>
        <strain evidence="3 4">NC64A</strain>
    </source>
</reference>
<dbReference type="GO" id="GO:0030496">
    <property type="term" value="C:midbody"/>
    <property type="evidence" value="ECO:0007669"/>
    <property type="project" value="TreeGrafter"/>
</dbReference>
<dbReference type="EMBL" id="GL433851">
    <property type="protein sequence ID" value="EFN53490.1"/>
    <property type="molecule type" value="Genomic_DNA"/>
</dbReference>
<feature type="compositionally biased region" description="Low complexity" evidence="1">
    <location>
        <begin position="180"/>
        <end position="193"/>
    </location>
</feature>
<sequence>MNSHAWPLTVRPAAEAATATASAAPAAKSTSTHSSCPSTLTPPLSQQRAGSRRMCRVPGCVEALQPGYSETYRICPLHKHAPSFEMEGRLVRHCQQCGKLHDLEAFDKARHSCRRSLQRHQRNRLLRQMREEGGAPAAQAAQAPAPTRQQQQQVPLLAHALPLPRQGSMQGQKRGRDEWPGQAQGAAAPAAAPAGGGGQAAGAALAAAPVGCPPAACWHQLLGLMMQQQQLMQQDQQNQWQQQQLMQQDQQHQRQQQQLMQQDQQHQRQQQQLMQQDQQHQRQQQQLMQQDQQHQAQQQQLMQQDQQHQRQQQQLMQQDQQHQAQQQQLMQQDQRLMQHQWQLHQQHQRHQYQQLLLLSLEDAQPQQPTTPRTPLPLTPLPVSQGAEAAAPRPAAGQPSAAAPAAALPPPPSARPAAAVHIDVEQLPPVPADLLELSCLLGSQPLPQRPRPDLVRRAMQLLDEPLPELRDMPGIEELQQFNERLGLHLRAASAAAADDDKAPKAAKRHRLAGPAAGAGGVPAVPARTASPSPSPSLPLSLGFGSCEWGVPGAAQATRAAPVAPAGVQPLAAITPADSATLASLVPRQPMTLARAGSLTPAAAAAAAAAVAATGAAPGRASPLARAPSATYVVPLHILCCAHACVCTFIIHHIDETKPNLPFQQPPNVQGAVGPTAGPSESVGPGGHVAPQHVGSWPPAARAVRAASSTATSPPSIWLSGEGAELHGCQVPGCFEELQAGYNEDYRMCRRQQQVAHETRCGSPQQHQRKRTQRQQQHEGRGQKRGRAALAEDCAPAVDSPGTQSSAPAAQEPKQTCWPEALHALWQQQQPGPALYQQLPMSPATPLLVPLPSQASKRSIVLTLVPATTVVQPKRASRSITRCSLAQRQSKPIPSGTPNRIAKASAQASPGPIHY</sequence>
<gene>
    <name evidence="3" type="ORF">CHLNCDRAFT_53768</name>
</gene>
<feature type="compositionally biased region" description="Low complexity" evidence="1">
    <location>
        <begin position="380"/>
        <end position="405"/>
    </location>
</feature>
<feature type="region of interest" description="Disordered" evidence="1">
    <location>
        <begin position="131"/>
        <end position="200"/>
    </location>
</feature>
<evidence type="ECO:0000256" key="1">
    <source>
        <dbReference type="SAM" id="MobiDB-lite"/>
    </source>
</evidence>
<feature type="compositionally biased region" description="Low complexity" evidence="1">
    <location>
        <begin position="17"/>
        <end position="45"/>
    </location>
</feature>
<dbReference type="GO" id="GO:0005634">
    <property type="term" value="C:nucleus"/>
    <property type="evidence" value="ECO:0007669"/>
    <property type="project" value="InterPro"/>
</dbReference>
<dbReference type="Gene3D" id="4.10.1100.10">
    <property type="entry name" value="Transcription factor, SBP-box domain"/>
    <property type="match status" value="1"/>
</dbReference>
<feature type="region of interest" description="Disordered" evidence="1">
    <location>
        <begin position="364"/>
        <end position="416"/>
    </location>
</feature>
<dbReference type="KEGG" id="cvr:CHLNCDRAFT_53768"/>
<dbReference type="PANTHER" id="PTHR46591:SF1">
    <property type="entry name" value="ZINC FINGER FYVE DOMAIN-CONTAINING PROTEIN 26"/>
    <property type="match status" value="1"/>
</dbReference>
<dbReference type="SUPFAM" id="SSF103612">
    <property type="entry name" value="SBT domain"/>
    <property type="match status" value="1"/>
</dbReference>
<dbReference type="STRING" id="554065.E1ZL28"/>
<dbReference type="Pfam" id="PF03110">
    <property type="entry name" value="SBP"/>
    <property type="match status" value="1"/>
</dbReference>
<feature type="compositionally biased region" description="Polar residues" evidence="1">
    <location>
        <begin position="882"/>
        <end position="896"/>
    </location>
</feature>
<dbReference type="PROSITE" id="PS51141">
    <property type="entry name" value="ZF_SBP"/>
    <property type="match status" value="1"/>
</dbReference>
<evidence type="ECO:0000259" key="2">
    <source>
        <dbReference type="PROSITE" id="PS51141"/>
    </source>
</evidence>
<dbReference type="InterPro" id="IPR028730">
    <property type="entry name" value="ZFYVE26"/>
</dbReference>
<feature type="compositionally biased region" description="Low complexity" evidence="1">
    <location>
        <begin position="135"/>
        <end position="166"/>
    </location>
</feature>
<organism evidence="4">
    <name type="scientific">Chlorella variabilis</name>
    <name type="common">Green alga</name>
    <dbReference type="NCBI Taxonomy" id="554065"/>
    <lineage>
        <taxon>Eukaryota</taxon>
        <taxon>Viridiplantae</taxon>
        <taxon>Chlorophyta</taxon>
        <taxon>core chlorophytes</taxon>
        <taxon>Trebouxiophyceae</taxon>
        <taxon>Chlorellales</taxon>
        <taxon>Chlorellaceae</taxon>
        <taxon>Chlorella clade</taxon>
        <taxon>Chlorella</taxon>
    </lineage>
</organism>
<feature type="region of interest" description="Disordered" evidence="1">
    <location>
        <begin position="660"/>
        <end position="686"/>
    </location>
</feature>
<keyword evidence="4" id="KW-1185">Reference proteome</keyword>
<evidence type="ECO:0000313" key="3">
    <source>
        <dbReference type="EMBL" id="EFN53490.1"/>
    </source>
</evidence>
<feature type="region of interest" description="Disordered" evidence="1">
    <location>
        <begin position="756"/>
        <end position="811"/>
    </location>
</feature>
<dbReference type="GeneID" id="17352943"/>
<dbReference type="GO" id="GO:0000724">
    <property type="term" value="P:double-strand break repair via homologous recombination"/>
    <property type="evidence" value="ECO:0007669"/>
    <property type="project" value="InterPro"/>
</dbReference>
<accession>E1ZL28</accession>
<dbReference type="InterPro" id="IPR004333">
    <property type="entry name" value="SBP_dom"/>
</dbReference>